<comment type="similarity">
    <text evidence="2">Belongs to the ABC transporter superfamily. ABCG family. Eye pigment precursor importer (TC 3.A.1.204) subfamily.</text>
</comment>
<evidence type="ECO:0000259" key="10">
    <source>
        <dbReference type="PROSITE" id="PS50893"/>
    </source>
</evidence>
<dbReference type="Proteomes" id="UP000694557">
    <property type="component" value="Unassembled WGS sequence"/>
</dbReference>
<keyword evidence="8 9" id="KW-0472">Membrane</keyword>
<evidence type="ECO:0000256" key="9">
    <source>
        <dbReference type="SAM" id="Phobius"/>
    </source>
</evidence>
<dbReference type="PROSITE" id="PS00211">
    <property type="entry name" value="ABC_TRANSPORTER_1"/>
    <property type="match status" value="1"/>
</dbReference>
<evidence type="ECO:0000313" key="12">
    <source>
        <dbReference type="Proteomes" id="UP000694557"/>
    </source>
</evidence>
<evidence type="ECO:0000256" key="2">
    <source>
        <dbReference type="ARBA" id="ARBA00005814"/>
    </source>
</evidence>
<feature type="transmembrane region" description="Helical" evidence="9">
    <location>
        <begin position="388"/>
        <end position="411"/>
    </location>
</feature>
<feature type="transmembrane region" description="Helical" evidence="9">
    <location>
        <begin position="467"/>
        <end position="490"/>
    </location>
</feature>
<keyword evidence="12" id="KW-1185">Reference proteome</keyword>
<dbReference type="Ensembl" id="ENSOKIT00005088117.1">
    <property type="protein sequence ID" value="ENSOKIP00005082559.1"/>
    <property type="gene ID" value="ENSOKIG00005034390.1"/>
</dbReference>
<accession>A0A8C7J8L5</accession>
<evidence type="ECO:0000256" key="7">
    <source>
        <dbReference type="ARBA" id="ARBA00022989"/>
    </source>
</evidence>
<dbReference type="SUPFAM" id="SSF52540">
    <property type="entry name" value="P-loop containing nucleoside triphosphate hydrolases"/>
    <property type="match status" value="1"/>
</dbReference>
<dbReference type="GO" id="GO:0005886">
    <property type="term" value="C:plasma membrane"/>
    <property type="evidence" value="ECO:0007669"/>
    <property type="project" value="UniProtKB-SubCell"/>
</dbReference>
<organism evidence="11 12">
    <name type="scientific">Oncorhynchus kisutch</name>
    <name type="common">Coho salmon</name>
    <name type="synonym">Salmo kisutch</name>
    <dbReference type="NCBI Taxonomy" id="8019"/>
    <lineage>
        <taxon>Eukaryota</taxon>
        <taxon>Metazoa</taxon>
        <taxon>Chordata</taxon>
        <taxon>Craniata</taxon>
        <taxon>Vertebrata</taxon>
        <taxon>Euteleostomi</taxon>
        <taxon>Actinopterygii</taxon>
        <taxon>Neopterygii</taxon>
        <taxon>Teleostei</taxon>
        <taxon>Protacanthopterygii</taxon>
        <taxon>Salmoniformes</taxon>
        <taxon>Salmonidae</taxon>
        <taxon>Salmoninae</taxon>
        <taxon>Oncorhynchus</taxon>
    </lineage>
</organism>
<reference evidence="11" key="2">
    <citation type="submission" date="2025-09" db="UniProtKB">
        <authorList>
            <consortium name="Ensembl"/>
        </authorList>
    </citation>
    <scope>IDENTIFICATION</scope>
</reference>
<dbReference type="InterPro" id="IPR050352">
    <property type="entry name" value="ABCG_transporters"/>
</dbReference>
<evidence type="ECO:0000256" key="3">
    <source>
        <dbReference type="ARBA" id="ARBA00022448"/>
    </source>
</evidence>
<feature type="transmembrane region" description="Helical" evidence="9">
    <location>
        <begin position="431"/>
        <end position="455"/>
    </location>
</feature>
<dbReference type="InterPro" id="IPR017871">
    <property type="entry name" value="ABC_transporter-like_CS"/>
</dbReference>
<keyword evidence="4 9" id="KW-0812">Transmembrane</keyword>
<keyword evidence="3" id="KW-0813">Transport</keyword>
<dbReference type="AlphaFoldDB" id="A0A8C7J8L5"/>
<dbReference type="PANTHER" id="PTHR48041">
    <property type="entry name" value="ABC TRANSPORTER G FAMILY MEMBER 28"/>
    <property type="match status" value="1"/>
</dbReference>
<dbReference type="PROSITE" id="PS50893">
    <property type="entry name" value="ABC_TRANSPORTER_2"/>
    <property type="match status" value="1"/>
</dbReference>
<comment type="subcellular location">
    <subcellularLocation>
        <location evidence="1">Membrane</location>
        <topology evidence="1">Multi-pass membrane protein</topology>
    </subcellularLocation>
</comment>
<keyword evidence="6" id="KW-0067">ATP-binding</keyword>
<dbReference type="GO" id="GO:0005524">
    <property type="term" value="F:ATP binding"/>
    <property type="evidence" value="ECO:0007669"/>
    <property type="project" value="UniProtKB-KW"/>
</dbReference>
<dbReference type="Pfam" id="PF00005">
    <property type="entry name" value="ABC_tran"/>
    <property type="match status" value="1"/>
</dbReference>
<feature type="transmembrane region" description="Helical" evidence="9">
    <location>
        <begin position="530"/>
        <end position="548"/>
    </location>
</feature>
<dbReference type="Pfam" id="PF19055">
    <property type="entry name" value="ABC2_membrane_7"/>
    <property type="match status" value="1"/>
</dbReference>
<dbReference type="Pfam" id="PF01061">
    <property type="entry name" value="ABC2_membrane"/>
    <property type="match status" value="1"/>
</dbReference>
<keyword evidence="7 9" id="KW-1133">Transmembrane helix</keyword>
<feature type="transmembrane region" description="Helical" evidence="9">
    <location>
        <begin position="359"/>
        <end position="376"/>
    </location>
</feature>
<dbReference type="GO" id="GO:0016887">
    <property type="term" value="F:ATP hydrolysis activity"/>
    <property type="evidence" value="ECO:0007669"/>
    <property type="project" value="InterPro"/>
</dbReference>
<gene>
    <name evidence="11" type="primary">ABCG1</name>
</gene>
<dbReference type="InterPro" id="IPR027417">
    <property type="entry name" value="P-loop_NTPase"/>
</dbReference>
<evidence type="ECO:0000256" key="4">
    <source>
        <dbReference type="ARBA" id="ARBA00022692"/>
    </source>
</evidence>
<dbReference type="InterPro" id="IPR043926">
    <property type="entry name" value="ABCG_dom"/>
</dbReference>
<dbReference type="SMART" id="SM00382">
    <property type="entry name" value="AAA"/>
    <property type="match status" value="1"/>
</dbReference>
<feature type="transmembrane region" description="Helical" evidence="9">
    <location>
        <begin position="580"/>
        <end position="602"/>
    </location>
</feature>
<dbReference type="InterPro" id="IPR013525">
    <property type="entry name" value="ABC2_TM"/>
</dbReference>
<dbReference type="CDD" id="cd03213">
    <property type="entry name" value="ABCG_EPDR"/>
    <property type="match status" value="1"/>
</dbReference>
<evidence type="ECO:0000256" key="6">
    <source>
        <dbReference type="ARBA" id="ARBA00022840"/>
    </source>
</evidence>
<sequence>MVLKITQSIKCIYTPCLFFGTPLLHGHLKKVENSLTEAQRFSYLPRRPAVNIEFKDVCYSVPEGPWWGKKGYKTLLKGISGKFTSGCLVAIMGPSGAGKSTLMNILSGYRETGMKGEILINGQPRDLRSFRKVSCYIMQDDMLLPHLTVQEAMMVIKTYFTKETWEILTALGLLECAKTRTSHLSGGQRKRLAIALELVNNPPIMFFDEPTSGLDSSSCFQVLSLLKALAYGGRTVICTIHQPSAKLFELFNKLYVLSQGQCIYRGKVPNLVPYLRELGLNCPTYHNPADFVMEVASGEYGDQTALLVKAVQEGKCEQDSPSGEGCHSFSASCLTQFCILFKRTFQCIIRDTVLTHLRITSHIGIGILIGLLYLGIGNDAKKVLSNSGFLFFSMLFLMFAALMPTVLTFPLEMGVFLREHLNYWYSLKAYYLAKTMADLPFQIVFPVAYCSIVYWMTSQPPDAVRFILFLALGVLTSLVAQSLGLLIGAASTSLQVATFVGPVTAIPVLLFSGFFVSFDTIPWYLQWMSYISYVRYGFEGVILSIYGLDRKDLHCDKDETCHFQKSEAILKELDVEDAKLYLDFIVLGMFFVTLRLLAYFVLRYKISAER</sequence>
<proteinExistence type="inferred from homology"/>
<dbReference type="GO" id="GO:0042632">
    <property type="term" value="P:cholesterol homeostasis"/>
    <property type="evidence" value="ECO:0007669"/>
    <property type="project" value="TreeGrafter"/>
</dbReference>
<keyword evidence="5" id="KW-0547">Nucleotide-binding</keyword>
<dbReference type="Gene3D" id="3.40.50.300">
    <property type="entry name" value="P-loop containing nucleotide triphosphate hydrolases"/>
    <property type="match status" value="1"/>
</dbReference>
<dbReference type="InterPro" id="IPR003593">
    <property type="entry name" value="AAA+_ATPase"/>
</dbReference>
<dbReference type="GO" id="GO:0034041">
    <property type="term" value="F:ABC-type sterol transporter activity"/>
    <property type="evidence" value="ECO:0007669"/>
    <property type="project" value="TreeGrafter"/>
</dbReference>
<dbReference type="GeneTree" id="ENSGT00940000160131"/>
<name>A0A8C7J8L5_ONCKI</name>
<dbReference type="GO" id="GO:0012505">
    <property type="term" value="C:endomembrane system"/>
    <property type="evidence" value="ECO:0007669"/>
    <property type="project" value="UniProtKB-SubCell"/>
</dbReference>
<reference evidence="11" key="1">
    <citation type="submission" date="2025-08" db="UniProtKB">
        <authorList>
            <consortium name="Ensembl"/>
        </authorList>
    </citation>
    <scope>IDENTIFICATION</scope>
</reference>
<evidence type="ECO:0000256" key="5">
    <source>
        <dbReference type="ARBA" id="ARBA00022741"/>
    </source>
</evidence>
<feature type="domain" description="ABC transporter" evidence="10">
    <location>
        <begin position="52"/>
        <end position="284"/>
    </location>
</feature>
<evidence type="ECO:0000256" key="1">
    <source>
        <dbReference type="ARBA" id="ARBA00004141"/>
    </source>
</evidence>
<dbReference type="PANTHER" id="PTHR48041:SF90">
    <property type="entry name" value="ATP-BINDING CASSETTE SUB-FAMILY G MEMBER 1"/>
    <property type="match status" value="1"/>
</dbReference>
<dbReference type="GO" id="GO:0033344">
    <property type="term" value="P:cholesterol efflux"/>
    <property type="evidence" value="ECO:0007669"/>
    <property type="project" value="TreeGrafter"/>
</dbReference>
<evidence type="ECO:0000313" key="11">
    <source>
        <dbReference type="Ensembl" id="ENSOKIP00005082559.1"/>
    </source>
</evidence>
<protein>
    <submittedName>
        <fullName evidence="11">ATP binding cassette subfamily G member 1</fullName>
    </submittedName>
</protein>
<evidence type="ECO:0000256" key="8">
    <source>
        <dbReference type="ARBA" id="ARBA00023136"/>
    </source>
</evidence>
<feature type="transmembrane region" description="Helical" evidence="9">
    <location>
        <begin position="496"/>
        <end position="518"/>
    </location>
</feature>
<dbReference type="InterPro" id="IPR003439">
    <property type="entry name" value="ABC_transporter-like_ATP-bd"/>
</dbReference>